<gene>
    <name evidence="2" type="ORF">PVAP13_2NG127903</name>
</gene>
<comment type="caution">
    <text evidence="2">The sequence shown here is derived from an EMBL/GenBank/DDBJ whole genome shotgun (WGS) entry which is preliminary data.</text>
</comment>
<evidence type="ECO:0000313" key="3">
    <source>
        <dbReference type="Proteomes" id="UP000823388"/>
    </source>
</evidence>
<name>A0A8T0VM62_PANVG</name>
<keyword evidence="3" id="KW-1185">Reference proteome</keyword>
<proteinExistence type="predicted"/>
<organism evidence="2 3">
    <name type="scientific">Panicum virgatum</name>
    <name type="common">Blackwell switchgrass</name>
    <dbReference type="NCBI Taxonomy" id="38727"/>
    <lineage>
        <taxon>Eukaryota</taxon>
        <taxon>Viridiplantae</taxon>
        <taxon>Streptophyta</taxon>
        <taxon>Embryophyta</taxon>
        <taxon>Tracheophyta</taxon>
        <taxon>Spermatophyta</taxon>
        <taxon>Magnoliopsida</taxon>
        <taxon>Liliopsida</taxon>
        <taxon>Poales</taxon>
        <taxon>Poaceae</taxon>
        <taxon>PACMAD clade</taxon>
        <taxon>Panicoideae</taxon>
        <taxon>Panicodae</taxon>
        <taxon>Paniceae</taxon>
        <taxon>Panicinae</taxon>
        <taxon>Panicum</taxon>
        <taxon>Panicum sect. Hiantes</taxon>
    </lineage>
</organism>
<sequence length="107" mass="12192">QNFCHRHLWDVAAKDNDEIPNGPGLSYQDEASDGFQVELNAGKLDTEQLEDEDCVQVDASIVDNLRAQRQEEMEEKDDDENDETLWQYVNDNEGPTSLDDDDDSDVD</sequence>
<accession>A0A8T0VM62</accession>
<feature type="non-terminal residue" evidence="2">
    <location>
        <position position="1"/>
    </location>
</feature>
<dbReference type="Proteomes" id="UP000823388">
    <property type="component" value="Chromosome 2N"/>
</dbReference>
<protein>
    <submittedName>
        <fullName evidence="2">Uncharacterized protein</fullName>
    </submittedName>
</protein>
<dbReference type="EMBL" id="CM029040">
    <property type="protein sequence ID" value="KAG2632789.1"/>
    <property type="molecule type" value="Genomic_DNA"/>
</dbReference>
<feature type="non-terminal residue" evidence="2">
    <location>
        <position position="107"/>
    </location>
</feature>
<dbReference type="AlphaFoldDB" id="A0A8T0VM62"/>
<feature type="compositionally biased region" description="Acidic residues" evidence="1">
    <location>
        <begin position="98"/>
        <end position="107"/>
    </location>
</feature>
<feature type="compositionally biased region" description="Acidic residues" evidence="1">
    <location>
        <begin position="72"/>
        <end position="83"/>
    </location>
</feature>
<evidence type="ECO:0000313" key="2">
    <source>
        <dbReference type="EMBL" id="KAG2632789.1"/>
    </source>
</evidence>
<evidence type="ECO:0000256" key="1">
    <source>
        <dbReference type="SAM" id="MobiDB-lite"/>
    </source>
</evidence>
<feature type="region of interest" description="Disordered" evidence="1">
    <location>
        <begin position="66"/>
        <end position="107"/>
    </location>
</feature>
<reference evidence="2" key="1">
    <citation type="submission" date="2020-05" db="EMBL/GenBank/DDBJ databases">
        <title>WGS assembly of Panicum virgatum.</title>
        <authorList>
            <person name="Lovell J.T."/>
            <person name="Jenkins J."/>
            <person name="Shu S."/>
            <person name="Juenger T.E."/>
            <person name="Schmutz J."/>
        </authorList>
    </citation>
    <scope>NUCLEOTIDE SEQUENCE</scope>
    <source>
        <strain evidence="2">AP13</strain>
    </source>
</reference>